<keyword evidence="3" id="KW-1185">Reference proteome</keyword>
<keyword evidence="1" id="KW-0472">Membrane</keyword>
<comment type="caution">
    <text evidence="2">The sequence shown here is derived from an EMBL/GenBank/DDBJ whole genome shotgun (WGS) entry which is preliminary data.</text>
</comment>
<evidence type="ECO:0000313" key="2">
    <source>
        <dbReference type="EMBL" id="EDY21118.1"/>
    </source>
</evidence>
<accession>B4CXX0</accession>
<protein>
    <recommendedName>
        <fullName evidence="4">Transmembrane protein</fullName>
    </recommendedName>
</protein>
<dbReference type="eggNOG" id="ENOG502ZDNP">
    <property type="taxonomic scope" value="Bacteria"/>
</dbReference>
<sequence>MPMNDDSEAAAKLSKAVHDIEALLHPPIAQPATTQPAPLAIPAPSGSKVNRFCSIVFIVAIVNFVAFLIGASVLRGDAVNGKTEAGRYYVADHGKLTEVSKAAFTYSRFHYYTLWVTHPMAMICALVCYVPKQSKRTK</sequence>
<keyword evidence="1" id="KW-0812">Transmembrane</keyword>
<reference evidence="2 3" key="1">
    <citation type="journal article" date="2011" name="J. Bacteriol.">
        <title>Genome sequence of Chthoniobacter flavus Ellin428, an aerobic heterotrophic soil bacterium.</title>
        <authorList>
            <person name="Kant R."/>
            <person name="van Passel M.W."/>
            <person name="Palva A."/>
            <person name="Lucas S."/>
            <person name="Lapidus A."/>
            <person name="Glavina Del Rio T."/>
            <person name="Dalin E."/>
            <person name="Tice H."/>
            <person name="Bruce D."/>
            <person name="Goodwin L."/>
            <person name="Pitluck S."/>
            <person name="Larimer F.W."/>
            <person name="Land M.L."/>
            <person name="Hauser L."/>
            <person name="Sangwan P."/>
            <person name="de Vos W.M."/>
            <person name="Janssen P.H."/>
            <person name="Smidt H."/>
        </authorList>
    </citation>
    <scope>NUCLEOTIDE SEQUENCE [LARGE SCALE GENOMIC DNA]</scope>
    <source>
        <strain evidence="2 3">Ellin428</strain>
    </source>
</reference>
<dbReference type="Proteomes" id="UP000005824">
    <property type="component" value="Unassembled WGS sequence"/>
</dbReference>
<dbReference type="EMBL" id="ABVL01000003">
    <property type="protein sequence ID" value="EDY21118.1"/>
    <property type="molecule type" value="Genomic_DNA"/>
</dbReference>
<dbReference type="InParanoid" id="B4CXX0"/>
<dbReference type="AlphaFoldDB" id="B4CXX0"/>
<feature type="transmembrane region" description="Helical" evidence="1">
    <location>
        <begin position="52"/>
        <end position="74"/>
    </location>
</feature>
<feature type="transmembrane region" description="Helical" evidence="1">
    <location>
        <begin position="109"/>
        <end position="130"/>
    </location>
</feature>
<proteinExistence type="predicted"/>
<keyword evidence="1" id="KW-1133">Transmembrane helix</keyword>
<evidence type="ECO:0000256" key="1">
    <source>
        <dbReference type="SAM" id="Phobius"/>
    </source>
</evidence>
<gene>
    <name evidence="2" type="ORF">CfE428DRAFT_1411</name>
</gene>
<name>B4CXX0_9BACT</name>
<evidence type="ECO:0000313" key="3">
    <source>
        <dbReference type="Proteomes" id="UP000005824"/>
    </source>
</evidence>
<organism evidence="2 3">
    <name type="scientific">Chthoniobacter flavus Ellin428</name>
    <dbReference type="NCBI Taxonomy" id="497964"/>
    <lineage>
        <taxon>Bacteria</taxon>
        <taxon>Pseudomonadati</taxon>
        <taxon>Verrucomicrobiota</taxon>
        <taxon>Spartobacteria</taxon>
        <taxon>Chthoniobacterales</taxon>
        <taxon>Chthoniobacteraceae</taxon>
        <taxon>Chthoniobacter</taxon>
    </lineage>
</organism>
<evidence type="ECO:0008006" key="4">
    <source>
        <dbReference type="Google" id="ProtNLM"/>
    </source>
</evidence>